<evidence type="ECO:0000313" key="2">
    <source>
        <dbReference type="Proteomes" id="UP001358586"/>
    </source>
</evidence>
<sequence length="52" mass="5627">MEREAKAELSGVDDPAEKVKKMGDLIENNHSLAKAEKIGMAAATKSRAARQM</sequence>
<reference evidence="1 2" key="1">
    <citation type="submission" date="2023-03" db="EMBL/GenBank/DDBJ databases">
        <title>WGS of Gossypium arboreum.</title>
        <authorList>
            <person name="Yu D."/>
        </authorList>
    </citation>
    <scope>NUCLEOTIDE SEQUENCE [LARGE SCALE GENOMIC DNA]</scope>
    <source>
        <tissue evidence="1">Leaf</tissue>
    </source>
</reference>
<evidence type="ECO:0000313" key="1">
    <source>
        <dbReference type="EMBL" id="KAK5843127.1"/>
    </source>
</evidence>
<comment type="caution">
    <text evidence="1">The sequence shown here is derived from an EMBL/GenBank/DDBJ whole genome shotgun (WGS) entry which is preliminary data.</text>
</comment>
<dbReference type="Proteomes" id="UP001358586">
    <property type="component" value="Chromosome 2"/>
</dbReference>
<gene>
    <name evidence="1" type="ORF">PVK06_005567</name>
</gene>
<name>A0ABR0QW70_GOSAR</name>
<organism evidence="1 2">
    <name type="scientific">Gossypium arboreum</name>
    <name type="common">Tree cotton</name>
    <name type="synonym">Gossypium nanking</name>
    <dbReference type="NCBI Taxonomy" id="29729"/>
    <lineage>
        <taxon>Eukaryota</taxon>
        <taxon>Viridiplantae</taxon>
        <taxon>Streptophyta</taxon>
        <taxon>Embryophyta</taxon>
        <taxon>Tracheophyta</taxon>
        <taxon>Spermatophyta</taxon>
        <taxon>Magnoliopsida</taxon>
        <taxon>eudicotyledons</taxon>
        <taxon>Gunneridae</taxon>
        <taxon>Pentapetalae</taxon>
        <taxon>rosids</taxon>
        <taxon>malvids</taxon>
        <taxon>Malvales</taxon>
        <taxon>Malvaceae</taxon>
        <taxon>Malvoideae</taxon>
        <taxon>Gossypium</taxon>
    </lineage>
</organism>
<accession>A0ABR0QW70</accession>
<dbReference type="EMBL" id="JARKNE010000002">
    <property type="protein sequence ID" value="KAK5843127.1"/>
    <property type="molecule type" value="Genomic_DNA"/>
</dbReference>
<proteinExistence type="predicted"/>
<keyword evidence="2" id="KW-1185">Reference proteome</keyword>
<protein>
    <submittedName>
        <fullName evidence="1">Uncharacterized protein</fullName>
    </submittedName>
</protein>